<dbReference type="Pfam" id="PF00620">
    <property type="entry name" value="RhoGAP"/>
    <property type="match status" value="1"/>
</dbReference>
<dbReference type="Proteomes" id="UP001176478">
    <property type="component" value="Unassembled WGS sequence"/>
</dbReference>
<keyword evidence="6" id="KW-1185">Reference proteome</keyword>
<reference evidence="4" key="2">
    <citation type="submission" date="2023-07" db="EMBL/GenBank/DDBJ databases">
        <authorList>
            <person name="Yang W."/>
            <person name="Chen J."/>
            <person name="Ji P."/>
            <person name="Hu F."/>
        </authorList>
    </citation>
    <scope>NUCLEOTIDE SEQUENCE</scope>
    <source>
        <strain evidence="4">CRE-138-0111</strain>
    </source>
</reference>
<dbReference type="PROSITE" id="PS50238">
    <property type="entry name" value="RHOGAP"/>
    <property type="match status" value="1"/>
</dbReference>
<dbReference type="SUPFAM" id="SSF48350">
    <property type="entry name" value="GTPase activation domain, GAP"/>
    <property type="match status" value="1"/>
</dbReference>
<evidence type="ECO:0000259" key="2">
    <source>
        <dbReference type="PROSITE" id="PS50238"/>
    </source>
</evidence>
<dbReference type="Gene3D" id="1.10.555.10">
    <property type="entry name" value="Rho GTPase activation protein"/>
    <property type="match status" value="1"/>
</dbReference>
<dbReference type="Proteomes" id="UP001156701">
    <property type="component" value="Unassembled WGS sequence"/>
</dbReference>
<dbReference type="GO" id="GO:0007165">
    <property type="term" value="P:signal transduction"/>
    <property type="evidence" value="ECO:0007669"/>
    <property type="project" value="InterPro"/>
</dbReference>
<name>A0AA42FN34_9GAMM</name>
<accession>A0AA42FN34</accession>
<evidence type="ECO:0000313" key="6">
    <source>
        <dbReference type="Proteomes" id="UP001176478"/>
    </source>
</evidence>
<feature type="compositionally biased region" description="Basic and acidic residues" evidence="1">
    <location>
        <begin position="18"/>
        <end position="27"/>
    </location>
</feature>
<organism evidence="3 5">
    <name type="scientific">Providencia huashanensis</name>
    <dbReference type="NCBI Taxonomy" id="3037798"/>
    <lineage>
        <taxon>Bacteria</taxon>
        <taxon>Pseudomonadati</taxon>
        <taxon>Pseudomonadota</taxon>
        <taxon>Gammaproteobacteria</taxon>
        <taxon>Enterobacterales</taxon>
        <taxon>Morganellaceae</taxon>
        <taxon>Providencia</taxon>
    </lineage>
</organism>
<evidence type="ECO:0000313" key="3">
    <source>
        <dbReference type="EMBL" id="MDG4697664.1"/>
    </source>
</evidence>
<dbReference type="EMBL" id="JAUQTG010000001">
    <property type="protein sequence ID" value="MDO7854981.1"/>
    <property type="molecule type" value="Genomic_DNA"/>
</dbReference>
<sequence>MKVRNNALKSSLITNPHENMRPSSEKKKGFINSIRKINILSSIKNYILHKFQSNTVKHYPTFSTEMPPTSPICEKNKLAAKKIEQENIKAIGYCKELTSDEKMNYLQLNKLGSAILTHPNYNETIGIFRTSANALERDKLVSHLLAGKPLKEYLLNKDIVDIKIYTSAYKRIAANLIEKNIHSLETPPESIHKLADAIQQKSALLKEISTQNSTNQDKREQQKELDKNAQHAFLSLEKTPLTLQLVIPLFAEITKNKEINKMGAYNLATCFAPSLVTRSDLPSDSQFKLNSDAQIYIEALINHDLKLQSYDV</sequence>
<proteinExistence type="predicted"/>
<evidence type="ECO:0000256" key="1">
    <source>
        <dbReference type="SAM" id="MobiDB-lite"/>
    </source>
</evidence>
<dbReference type="AlphaFoldDB" id="A0AA42FN34"/>
<feature type="compositionally biased region" description="Polar residues" evidence="1">
    <location>
        <begin position="7"/>
        <end position="17"/>
    </location>
</feature>
<dbReference type="InterPro" id="IPR008936">
    <property type="entry name" value="Rho_GTPase_activation_prot"/>
</dbReference>
<protein>
    <recommendedName>
        <fullName evidence="2">Rho-GAP domain-containing protein</fullName>
    </recommendedName>
</protein>
<reference evidence="3" key="1">
    <citation type="submission" date="2023-03" db="EMBL/GenBank/DDBJ databases">
        <title>a new species belonging to Providencia genus.</title>
        <authorList>
            <person name="Yang W."/>
            <person name="Hu F."/>
            <person name="Shen S."/>
            <person name="Ding L."/>
            <person name="Yin D."/>
        </authorList>
    </citation>
    <scope>NUCLEOTIDE SEQUENCE</scope>
    <source>
        <strain evidence="3">CRE-3FA-0001</strain>
    </source>
</reference>
<comment type="caution">
    <text evidence="3">The sequence shown here is derived from an EMBL/GenBank/DDBJ whole genome shotgun (WGS) entry which is preliminary data.</text>
</comment>
<dbReference type="RefSeq" id="WP_210814206.1">
    <property type="nucleotide sequence ID" value="NZ_JARRYG010000017.1"/>
</dbReference>
<feature type="domain" description="Rho-GAP" evidence="2">
    <location>
        <begin position="95"/>
        <end position="308"/>
    </location>
</feature>
<dbReference type="InterPro" id="IPR000198">
    <property type="entry name" value="RhoGAP_dom"/>
</dbReference>
<dbReference type="EMBL" id="JARRYG010000017">
    <property type="protein sequence ID" value="MDG4697664.1"/>
    <property type="molecule type" value="Genomic_DNA"/>
</dbReference>
<reference evidence="4" key="3">
    <citation type="journal article" date="2024" name="Int. J. Antimicrob. Agents">
        <title>Identification of a novel Providencia species showing multi-drug-resistant in three patients with hospital-acquired infection.</title>
        <authorList>
            <person name="Yang W."/>
            <person name="Chen J."/>
            <person name="Yang F."/>
            <person name="Ji P."/>
            <person name="Shen S."/>
            <person name="Yin D."/>
            <person name="Hu F."/>
        </authorList>
    </citation>
    <scope>NUCLEOTIDE SEQUENCE</scope>
    <source>
        <strain evidence="4">CRE-138-0111</strain>
    </source>
</reference>
<evidence type="ECO:0000313" key="4">
    <source>
        <dbReference type="EMBL" id="MDO7854981.1"/>
    </source>
</evidence>
<evidence type="ECO:0000313" key="5">
    <source>
        <dbReference type="Proteomes" id="UP001156701"/>
    </source>
</evidence>
<gene>
    <name evidence="3" type="ORF">P7V44_15595</name>
    <name evidence="4" type="ORF">Q5E86_01045</name>
</gene>
<feature type="region of interest" description="Disordered" evidence="1">
    <location>
        <begin position="1"/>
        <end position="27"/>
    </location>
</feature>